<dbReference type="AlphaFoldDB" id="A0A7G5H324"/>
<dbReference type="InterPro" id="IPR058581">
    <property type="entry name" value="TM_HPP"/>
</dbReference>
<dbReference type="Pfam" id="PF04982">
    <property type="entry name" value="TM_HPP"/>
    <property type="match status" value="1"/>
</dbReference>
<feature type="transmembrane region" description="Helical" evidence="1">
    <location>
        <begin position="114"/>
        <end position="133"/>
    </location>
</feature>
<accession>A0A7G5H324</accession>
<feature type="transmembrane region" description="Helical" evidence="1">
    <location>
        <begin position="79"/>
        <end position="108"/>
    </location>
</feature>
<keyword evidence="4" id="KW-1185">Reference proteome</keyword>
<reference evidence="3 4" key="1">
    <citation type="submission" date="2020-07" db="EMBL/GenBank/DDBJ databases">
        <title>Spirosoma foliorum sp. nov., isolated from the leaves on the Nejang mountain Korea, Republic of.</title>
        <authorList>
            <person name="Ho H."/>
            <person name="Lee Y.-J."/>
            <person name="Nurcahyanto D.-A."/>
            <person name="Kim S.-G."/>
        </authorList>
    </citation>
    <scope>NUCLEOTIDE SEQUENCE [LARGE SCALE GENOMIC DNA]</scope>
    <source>
        <strain evidence="3 4">PL0136</strain>
    </source>
</reference>
<evidence type="ECO:0000313" key="3">
    <source>
        <dbReference type="EMBL" id="QMW05516.1"/>
    </source>
</evidence>
<protein>
    <submittedName>
        <fullName evidence="3">HPP family protein</fullName>
    </submittedName>
</protein>
<name>A0A7G5H324_9BACT</name>
<dbReference type="KEGG" id="sfol:H3H32_11815"/>
<keyword evidence="1" id="KW-0812">Transmembrane</keyword>
<keyword evidence="1" id="KW-0472">Membrane</keyword>
<organism evidence="3 4">
    <name type="scientific">Spirosoma foliorum</name>
    <dbReference type="NCBI Taxonomy" id="2710596"/>
    <lineage>
        <taxon>Bacteria</taxon>
        <taxon>Pseudomonadati</taxon>
        <taxon>Bacteroidota</taxon>
        <taxon>Cytophagia</taxon>
        <taxon>Cytophagales</taxon>
        <taxon>Cytophagaceae</taxon>
        <taxon>Spirosoma</taxon>
    </lineage>
</organism>
<gene>
    <name evidence="3" type="ORF">H3H32_11815</name>
</gene>
<proteinExistence type="predicted"/>
<dbReference type="Proteomes" id="UP000515369">
    <property type="component" value="Chromosome"/>
</dbReference>
<evidence type="ECO:0000256" key="1">
    <source>
        <dbReference type="SAM" id="Phobius"/>
    </source>
</evidence>
<evidence type="ECO:0000313" key="4">
    <source>
        <dbReference type="Proteomes" id="UP000515369"/>
    </source>
</evidence>
<feature type="transmembrane region" description="Helical" evidence="1">
    <location>
        <begin position="7"/>
        <end position="28"/>
    </location>
</feature>
<dbReference type="RefSeq" id="WP_182462898.1">
    <property type="nucleotide sequence ID" value="NZ_CP059732.1"/>
</dbReference>
<evidence type="ECO:0000259" key="2">
    <source>
        <dbReference type="Pfam" id="PF04982"/>
    </source>
</evidence>
<dbReference type="EMBL" id="CP059732">
    <property type="protein sequence ID" value="QMW05516.1"/>
    <property type="molecule type" value="Genomic_DNA"/>
</dbReference>
<sequence length="162" mass="17608">MQTAIRWALCIIGIEILFLVAFRAGLLAIVPPLAASCILLAANPQGMFARPVTVLTAYIVVGHLGLINSVFWGNDLFCLFVMTLLVVGIMAAVPCIHPPAVALLFHLANSSHPFQSYLVTLCLMGGLLALHLAGQWFIKQLFRTAPVIPRPQVATNFFETVR</sequence>
<feature type="domain" description="HPP transmembrane region" evidence="2">
    <location>
        <begin position="5"/>
        <end position="133"/>
    </location>
</feature>
<feature type="transmembrane region" description="Helical" evidence="1">
    <location>
        <begin position="48"/>
        <end position="67"/>
    </location>
</feature>
<keyword evidence="1" id="KW-1133">Transmembrane helix</keyword>